<sequence>MIKNPDVSSILIGEIHDFSPTLDAVLSNLDILADSPRRVIIIAEELNQVENSALQSALKKAKKGDVDPLKKMSLFKEKTIHTYELIFALFSVGILIQGAENKKTNPFIGSEEVDIDVLRKMEAYQRSTERITVTNSEFARLITHFCSEETLPIFIGGAAHVVALSSKDGLFDPGLQGRVKNSVSVYLIDSVSTVSITESFPYKAADRELTGQYDYMVMTNKKTLYKETFSSIDNLNEKVDYLITVLDKLLHCYLLFPRNATVSLPYDLEPILEAFQDDNACQCAFKALRTIFKEVTQEKEKLLEKDKFSFFTRSKPISYSKNQLALALHEDLAELLSVSSHEKADKF</sequence>
<dbReference type="EMBL" id="QFGG01000005">
    <property type="protein sequence ID" value="TID43334.1"/>
    <property type="molecule type" value="Genomic_DNA"/>
</dbReference>
<reference evidence="2 4" key="2">
    <citation type="submission" date="2018-04" db="EMBL/GenBank/DDBJ databases">
        <title>Whole genome sequence comparison of clinical and drinking water Legionella pneumophila isolates.</title>
        <authorList>
            <person name="Garner E."/>
        </authorList>
    </citation>
    <scope>NUCLEOTIDE SEQUENCE [LARGE SCALE GENOMIC DNA]</scope>
    <source>
        <strain evidence="2 4">WH02</strain>
    </source>
</reference>
<dbReference type="AlphaFoldDB" id="A0AB38N6E0"/>
<reference evidence="1 3" key="1">
    <citation type="submission" date="2018-04" db="EMBL/GenBank/DDBJ databases">
        <title>Whole genome sequence comparison of clinical and drinking water Legionella pneumophila isolates associated with the Flint Water Crisis.</title>
        <authorList>
            <person name="Garner E."/>
            <person name="Brown C."/>
            <person name="Schwake O."/>
            <person name="Coil D."/>
            <person name="Jospin G."/>
            <person name="Eisen J."/>
            <person name="Edwards M."/>
            <person name="Pruden A."/>
        </authorList>
    </citation>
    <scope>NUCLEOTIDE SEQUENCE [LARGE SCALE GENOMIC DNA]</scope>
    <source>
        <strain evidence="1 3">Genessee03</strain>
    </source>
</reference>
<gene>
    <name evidence="1" type="ORF">DB745_04985</name>
    <name evidence="2" type="ORF">DIZ81_06585</name>
</gene>
<evidence type="ECO:0000313" key="2">
    <source>
        <dbReference type="EMBL" id="TID43334.1"/>
    </source>
</evidence>
<comment type="caution">
    <text evidence="2">The sequence shown here is derived from an EMBL/GenBank/DDBJ whole genome shotgun (WGS) entry which is preliminary data.</text>
</comment>
<evidence type="ECO:0000313" key="4">
    <source>
        <dbReference type="Proteomes" id="UP000306421"/>
    </source>
</evidence>
<evidence type="ECO:0000313" key="3">
    <source>
        <dbReference type="Proteomes" id="UP000251035"/>
    </source>
</evidence>
<keyword evidence="3" id="KW-1185">Reference proteome</keyword>
<dbReference type="Proteomes" id="UP000306421">
    <property type="component" value="Unassembled WGS sequence"/>
</dbReference>
<evidence type="ECO:0000313" key="1">
    <source>
        <dbReference type="EMBL" id="PUT48509.1"/>
    </source>
</evidence>
<accession>A0AB38N6E0</accession>
<dbReference type="Proteomes" id="UP000251035">
    <property type="component" value="Unassembled WGS sequence"/>
</dbReference>
<proteinExistence type="predicted"/>
<protein>
    <submittedName>
        <fullName evidence="2">Uncharacterized protein</fullName>
    </submittedName>
</protein>
<dbReference type="EMBL" id="QCXM01000004">
    <property type="protein sequence ID" value="PUT48509.1"/>
    <property type="molecule type" value="Genomic_DNA"/>
</dbReference>
<name>A0AB38N6E0_9GAMM</name>
<organism evidence="2 4">
    <name type="scientific">Legionella taurinensis</name>
    <dbReference type="NCBI Taxonomy" id="70611"/>
    <lineage>
        <taxon>Bacteria</taxon>
        <taxon>Pseudomonadati</taxon>
        <taxon>Pseudomonadota</taxon>
        <taxon>Gammaproteobacteria</taxon>
        <taxon>Legionellales</taxon>
        <taxon>Legionellaceae</taxon>
        <taxon>Legionella</taxon>
    </lineage>
</organism>